<accession>A0A6P8BKG1</accession>
<sequence>MESDENFGELLRQWCGLFITVHDKRVYFLHQTAREFLLPVAVCLSDPTITRTWAHTLDICQAHAVLAESCTVYLSLRTKKDVVTELLDYSAENWASHFREANVENTALISLALRICNPNSTHYTAWSEIYRARHFLPQNATNLILASFFGHKRVVQILLDTGEVDVNTKDKYGQTPLSWAARQGHEAVVRILLDTNKVDVDSKDRFGQTPLSFAAGRGYETVVRMLLDTGKIDINSKNKYGRTPLSFAAEKGHETVVRMLLNTDKIDVDSKDQYGQTPLSYAAKNGHEAVIEALASSNRP</sequence>
<dbReference type="PANTHER" id="PTHR24126:SF14">
    <property type="entry name" value="ANK_REP_REGION DOMAIN-CONTAINING PROTEIN"/>
    <property type="match status" value="1"/>
</dbReference>
<dbReference type="Pfam" id="PF13637">
    <property type="entry name" value="Ank_4"/>
    <property type="match status" value="1"/>
</dbReference>
<evidence type="ECO:0000256" key="3">
    <source>
        <dbReference type="PROSITE-ProRule" id="PRU00023"/>
    </source>
</evidence>
<organism evidence="4 5">
    <name type="scientific">Pyricularia grisea</name>
    <name type="common">Crabgrass-specific blast fungus</name>
    <name type="synonym">Magnaporthe grisea</name>
    <dbReference type="NCBI Taxonomy" id="148305"/>
    <lineage>
        <taxon>Eukaryota</taxon>
        <taxon>Fungi</taxon>
        <taxon>Dikarya</taxon>
        <taxon>Ascomycota</taxon>
        <taxon>Pezizomycotina</taxon>
        <taxon>Sordariomycetes</taxon>
        <taxon>Sordariomycetidae</taxon>
        <taxon>Magnaporthales</taxon>
        <taxon>Pyriculariaceae</taxon>
        <taxon>Pyricularia</taxon>
    </lineage>
</organism>
<dbReference type="PROSITE" id="PS50088">
    <property type="entry name" value="ANK_REPEAT"/>
    <property type="match status" value="4"/>
</dbReference>
<dbReference type="SUPFAM" id="SSF48403">
    <property type="entry name" value="Ankyrin repeat"/>
    <property type="match status" value="1"/>
</dbReference>
<reference evidence="5" key="1">
    <citation type="journal article" date="2019" name="Mol. Biol. Evol.">
        <title>Blast fungal genomes show frequent chromosomal changes, gene gains and losses, and effector gene turnover.</title>
        <authorList>
            <person name="Gomez Luciano L.B."/>
            <person name="Jason Tsai I."/>
            <person name="Chuma I."/>
            <person name="Tosa Y."/>
            <person name="Chen Y.H."/>
            <person name="Li J.Y."/>
            <person name="Li M.Y."/>
            <person name="Jade Lu M.Y."/>
            <person name="Nakayashiki H."/>
            <person name="Li W.H."/>
        </authorList>
    </citation>
    <scope>NUCLEOTIDE SEQUENCE</scope>
    <source>
        <strain evidence="5">NI907</strain>
    </source>
</reference>
<keyword evidence="4" id="KW-1185">Reference proteome</keyword>
<dbReference type="KEGG" id="pgri:PgNI_00723"/>
<dbReference type="InterPro" id="IPR036770">
    <property type="entry name" value="Ankyrin_rpt-contain_sf"/>
</dbReference>
<dbReference type="PANTHER" id="PTHR24126">
    <property type="entry name" value="ANKYRIN REPEAT, PH AND SEC7 DOMAIN CONTAINING PROTEIN SECG-RELATED"/>
    <property type="match status" value="1"/>
</dbReference>
<dbReference type="SMART" id="SM00248">
    <property type="entry name" value="ANK"/>
    <property type="match status" value="5"/>
</dbReference>
<dbReference type="Proteomes" id="UP000515153">
    <property type="component" value="Unplaced"/>
</dbReference>
<dbReference type="PROSITE" id="PS50297">
    <property type="entry name" value="ANK_REP_REGION"/>
    <property type="match status" value="4"/>
</dbReference>
<protein>
    <submittedName>
        <fullName evidence="5">Uncharacterized protein</fullName>
    </submittedName>
</protein>
<dbReference type="InterPro" id="IPR002110">
    <property type="entry name" value="Ankyrin_rpt"/>
</dbReference>
<evidence type="ECO:0000313" key="4">
    <source>
        <dbReference type="Proteomes" id="UP000515153"/>
    </source>
</evidence>
<keyword evidence="1" id="KW-0677">Repeat</keyword>
<dbReference type="GeneID" id="41955714"/>
<dbReference type="AlphaFoldDB" id="A0A6P8BKG1"/>
<feature type="repeat" description="ANK" evidence="3">
    <location>
        <begin position="274"/>
        <end position="300"/>
    </location>
</feature>
<name>A0A6P8BKG1_PYRGI</name>
<dbReference type="Pfam" id="PF12796">
    <property type="entry name" value="Ank_2"/>
    <property type="match status" value="1"/>
</dbReference>
<evidence type="ECO:0000256" key="2">
    <source>
        <dbReference type="ARBA" id="ARBA00023043"/>
    </source>
</evidence>
<evidence type="ECO:0000256" key="1">
    <source>
        <dbReference type="ARBA" id="ARBA00022737"/>
    </source>
</evidence>
<feature type="repeat" description="ANK" evidence="3">
    <location>
        <begin position="172"/>
        <end position="194"/>
    </location>
</feature>
<dbReference type="RefSeq" id="XP_030987489.1">
    <property type="nucleotide sequence ID" value="XM_031120800.1"/>
</dbReference>
<gene>
    <name evidence="5" type="ORF">PgNI_00723</name>
</gene>
<evidence type="ECO:0000313" key="5">
    <source>
        <dbReference type="RefSeq" id="XP_030987489.1"/>
    </source>
</evidence>
<proteinExistence type="predicted"/>
<feature type="repeat" description="ANK" evidence="3">
    <location>
        <begin position="206"/>
        <end position="230"/>
    </location>
</feature>
<reference evidence="5" key="2">
    <citation type="submission" date="2019-10" db="EMBL/GenBank/DDBJ databases">
        <authorList>
            <consortium name="NCBI Genome Project"/>
        </authorList>
    </citation>
    <scope>NUCLEOTIDE SEQUENCE</scope>
    <source>
        <strain evidence="5">NI907</strain>
    </source>
</reference>
<dbReference type="Gene3D" id="1.25.40.20">
    <property type="entry name" value="Ankyrin repeat-containing domain"/>
    <property type="match status" value="2"/>
</dbReference>
<keyword evidence="2 3" id="KW-0040">ANK repeat</keyword>
<feature type="repeat" description="ANK" evidence="3">
    <location>
        <begin position="240"/>
        <end position="262"/>
    </location>
</feature>
<reference evidence="5" key="3">
    <citation type="submission" date="2025-08" db="UniProtKB">
        <authorList>
            <consortium name="RefSeq"/>
        </authorList>
    </citation>
    <scope>IDENTIFICATION</scope>
    <source>
        <strain evidence="5">NI907</strain>
    </source>
</reference>